<keyword evidence="2" id="KW-1133">Transmembrane helix</keyword>
<keyword evidence="4" id="KW-1185">Reference proteome</keyword>
<feature type="compositionally biased region" description="Basic residues" evidence="1">
    <location>
        <begin position="36"/>
        <end position="50"/>
    </location>
</feature>
<dbReference type="AlphaFoldDB" id="A0A067QED9"/>
<dbReference type="OrthoDB" id="3253553at2759"/>
<proteinExistence type="predicted"/>
<sequence length="144" mass="16224">MPGSHRSSHSEDEDEGYSSLAFGPNSQFDGSSVGNQHRHHHQRQRPPKRRTVFEGLALEEEWKKARGWLRKMLFIDMGLLVLWGGIFVWVLIGPRCPSGGFEGWCDSFNVGTAAACLMSLAFGFSVFFDVKDLHASRQSPRTRT</sequence>
<feature type="transmembrane region" description="Helical" evidence="2">
    <location>
        <begin position="73"/>
        <end position="92"/>
    </location>
</feature>
<evidence type="ECO:0000256" key="1">
    <source>
        <dbReference type="SAM" id="MobiDB-lite"/>
    </source>
</evidence>
<gene>
    <name evidence="3" type="ORF">JAAARDRAFT_124886</name>
</gene>
<feature type="transmembrane region" description="Helical" evidence="2">
    <location>
        <begin position="112"/>
        <end position="130"/>
    </location>
</feature>
<feature type="compositionally biased region" description="Polar residues" evidence="1">
    <location>
        <begin position="24"/>
        <end position="35"/>
    </location>
</feature>
<keyword evidence="2" id="KW-0472">Membrane</keyword>
<evidence type="ECO:0000256" key="2">
    <source>
        <dbReference type="SAM" id="Phobius"/>
    </source>
</evidence>
<protein>
    <submittedName>
        <fullName evidence="3">Uncharacterized protein</fullName>
    </submittedName>
</protein>
<evidence type="ECO:0000313" key="3">
    <source>
        <dbReference type="EMBL" id="KDQ60936.1"/>
    </source>
</evidence>
<keyword evidence="2" id="KW-0812">Transmembrane</keyword>
<feature type="region of interest" description="Disordered" evidence="1">
    <location>
        <begin position="1"/>
        <end position="51"/>
    </location>
</feature>
<dbReference type="InParanoid" id="A0A067QED9"/>
<dbReference type="EMBL" id="KL197713">
    <property type="protein sequence ID" value="KDQ60936.1"/>
    <property type="molecule type" value="Genomic_DNA"/>
</dbReference>
<accession>A0A067QED9</accession>
<organism evidence="3 4">
    <name type="scientific">Jaapia argillacea MUCL 33604</name>
    <dbReference type="NCBI Taxonomy" id="933084"/>
    <lineage>
        <taxon>Eukaryota</taxon>
        <taxon>Fungi</taxon>
        <taxon>Dikarya</taxon>
        <taxon>Basidiomycota</taxon>
        <taxon>Agaricomycotina</taxon>
        <taxon>Agaricomycetes</taxon>
        <taxon>Agaricomycetidae</taxon>
        <taxon>Jaapiales</taxon>
        <taxon>Jaapiaceae</taxon>
        <taxon>Jaapia</taxon>
    </lineage>
</organism>
<evidence type="ECO:0000313" key="4">
    <source>
        <dbReference type="Proteomes" id="UP000027265"/>
    </source>
</evidence>
<reference evidence="4" key="1">
    <citation type="journal article" date="2014" name="Proc. Natl. Acad. Sci. U.S.A.">
        <title>Extensive sampling of basidiomycete genomes demonstrates inadequacy of the white-rot/brown-rot paradigm for wood decay fungi.</title>
        <authorList>
            <person name="Riley R."/>
            <person name="Salamov A.A."/>
            <person name="Brown D.W."/>
            <person name="Nagy L.G."/>
            <person name="Floudas D."/>
            <person name="Held B.W."/>
            <person name="Levasseur A."/>
            <person name="Lombard V."/>
            <person name="Morin E."/>
            <person name="Otillar R."/>
            <person name="Lindquist E.A."/>
            <person name="Sun H."/>
            <person name="LaButti K.M."/>
            <person name="Schmutz J."/>
            <person name="Jabbour D."/>
            <person name="Luo H."/>
            <person name="Baker S.E."/>
            <person name="Pisabarro A.G."/>
            <person name="Walton J.D."/>
            <person name="Blanchette R.A."/>
            <person name="Henrissat B."/>
            <person name="Martin F."/>
            <person name="Cullen D."/>
            <person name="Hibbett D.S."/>
            <person name="Grigoriev I.V."/>
        </authorList>
    </citation>
    <scope>NUCLEOTIDE SEQUENCE [LARGE SCALE GENOMIC DNA]</scope>
    <source>
        <strain evidence="4">MUCL 33604</strain>
    </source>
</reference>
<dbReference type="Proteomes" id="UP000027265">
    <property type="component" value="Unassembled WGS sequence"/>
</dbReference>
<name>A0A067QED9_9AGAM</name>
<dbReference type="HOGENOM" id="CLU_150163_0_0_1"/>